<keyword evidence="3" id="KW-0804">Transcription</keyword>
<dbReference type="Gene3D" id="1.10.10.10">
    <property type="entry name" value="Winged helix-like DNA-binding domain superfamily/Winged helix DNA-binding domain"/>
    <property type="match status" value="1"/>
</dbReference>
<accession>Q30T69</accession>
<dbReference type="RefSeq" id="WP_011372166.1">
    <property type="nucleotide sequence ID" value="NC_007575.1"/>
</dbReference>
<protein>
    <submittedName>
        <fullName evidence="5">Transcriptional regulator, MarR family</fullName>
    </submittedName>
</protein>
<dbReference type="SUPFAM" id="SSF46785">
    <property type="entry name" value="Winged helix' DNA-binding domain"/>
    <property type="match status" value="1"/>
</dbReference>
<dbReference type="InterPro" id="IPR000835">
    <property type="entry name" value="HTH_MarR-typ"/>
</dbReference>
<dbReference type="InterPro" id="IPR036388">
    <property type="entry name" value="WH-like_DNA-bd_sf"/>
</dbReference>
<dbReference type="GO" id="GO:0003700">
    <property type="term" value="F:DNA-binding transcription factor activity"/>
    <property type="evidence" value="ECO:0007669"/>
    <property type="project" value="InterPro"/>
</dbReference>
<dbReference type="PANTHER" id="PTHR42756">
    <property type="entry name" value="TRANSCRIPTIONAL REGULATOR, MARR"/>
    <property type="match status" value="1"/>
</dbReference>
<name>Q30T69_SULDN</name>
<dbReference type="EMBL" id="CP000153">
    <property type="protein sequence ID" value="ABB43812.1"/>
    <property type="molecule type" value="Genomic_DNA"/>
</dbReference>
<keyword evidence="2" id="KW-0238">DNA-binding</keyword>
<keyword evidence="6" id="KW-1185">Reference proteome</keyword>
<evidence type="ECO:0000259" key="4">
    <source>
        <dbReference type="PROSITE" id="PS50995"/>
    </source>
</evidence>
<dbReference type="PRINTS" id="PR00598">
    <property type="entry name" value="HTHMARR"/>
</dbReference>
<reference evidence="5 6" key="1">
    <citation type="journal article" date="2008" name="Appl. Environ. Microbiol.">
        <title>Genome of the epsilonproteobacterial chemolithoautotroph Sulfurimonas denitrificans.</title>
        <authorList>
            <person name="Sievert S.M."/>
            <person name="Scott K.M."/>
            <person name="Klotz M.G."/>
            <person name="Chain P.S.G."/>
            <person name="Hauser L.J."/>
            <person name="Hemp J."/>
            <person name="Huegler M."/>
            <person name="Land M."/>
            <person name="Lapidus A."/>
            <person name="Larimer F.W."/>
            <person name="Lucas S."/>
            <person name="Malfatti S.A."/>
            <person name="Meyer F."/>
            <person name="Paulsen I.T."/>
            <person name="Ren Q."/>
            <person name="Simon J."/>
            <person name="Bailey K."/>
            <person name="Diaz E."/>
            <person name="Fitzpatrick K.A."/>
            <person name="Glover B."/>
            <person name="Gwatney N."/>
            <person name="Korajkic A."/>
            <person name="Long A."/>
            <person name="Mobberley J.M."/>
            <person name="Pantry S.N."/>
            <person name="Pazder G."/>
            <person name="Peterson S."/>
            <person name="Quintanilla J.D."/>
            <person name="Sprinkle R."/>
            <person name="Stephens J."/>
            <person name="Thomas P."/>
            <person name="Vaughn R."/>
            <person name="Weber M.J."/>
            <person name="Wooten L.L."/>
        </authorList>
    </citation>
    <scope>NUCLEOTIDE SEQUENCE [LARGE SCALE GENOMIC DNA]</scope>
    <source>
        <strain evidence="6">ATCC 33889 / DSM 1251</strain>
    </source>
</reference>
<feature type="domain" description="HTH marR-type" evidence="4">
    <location>
        <begin position="23"/>
        <end position="160"/>
    </location>
</feature>
<proteinExistence type="predicted"/>
<dbReference type="Pfam" id="PF12802">
    <property type="entry name" value="MarR_2"/>
    <property type="match status" value="1"/>
</dbReference>
<gene>
    <name evidence="5" type="ordered locus">Suden_0533</name>
</gene>
<dbReference type="AlphaFoldDB" id="Q30T69"/>
<evidence type="ECO:0000256" key="2">
    <source>
        <dbReference type="ARBA" id="ARBA00023125"/>
    </source>
</evidence>
<dbReference type="Proteomes" id="UP000002714">
    <property type="component" value="Chromosome"/>
</dbReference>
<dbReference type="PANTHER" id="PTHR42756:SF1">
    <property type="entry name" value="TRANSCRIPTIONAL REPRESSOR OF EMRAB OPERON"/>
    <property type="match status" value="1"/>
</dbReference>
<dbReference type="KEGG" id="tdn:Suden_0533"/>
<dbReference type="GO" id="GO:0003677">
    <property type="term" value="F:DNA binding"/>
    <property type="evidence" value="ECO:0007669"/>
    <property type="project" value="UniProtKB-KW"/>
</dbReference>
<evidence type="ECO:0000313" key="5">
    <source>
        <dbReference type="EMBL" id="ABB43812.1"/>
    </source>
</evidence>
<dbReference type="eggNOG" id="COG1846">
    <property type="taxonomic scope" value="Bacteria"/>
</dbReference>
<dbReference type="PROSITE" id="PS50995">
    <property type="entry name" value="HTH_MARR_2"/>
    <property type="match status" value="1"/>
</dbReference>
<sequence>MKKNRVNSDLITNFYDKVEAKELPEIFLMTFPIALIHKTIFSHSESFLKERFDLLNSEVDVLASLYTHGKVLSPTQLYDMTIFSSGGMTKVLKRLQERDLISRKEDESDKRCMLVCLTKKGEELIVKSLNDISKECSKYFEAFSQDETELFSNLLKKILLNINKV</sequence>
<evidence type="ECO:0000256" key="3">
    <source>
        <dbReference type="ARBA" id="ARBA00023163"/>
    </source>
</evidence>
<keyword evidence="1" id="KW-0805">Transcription regulation</keyword>
<evidence type="ECO:0000313" key="6">
    <source>
        <dbReference type="Proteomes" id="UP000002714"/>
    </source>
</evidence>
<dbReference type="HOGENOM" id="CLU_083287_27_5_7"/>
<dbReference type="InterPro" id="IPR036390">
    <property type="entry name" value="WH_DNA-bd_sf"/>
</dbReference>
<dbReference type="STRING" id="326298.Suden_0533"/>
<dbReference type="SMART" id="SM00347">
    <property type="entry name" value="HTH_MARR"/>
    <property type="match status" value="1"/>
</dbReference>
<dbReference type="OrthoDB" id="5343771at2"/>
<organism evidence="5 6">
    <name type="scientific">Sulfurimonas denitrificans (strain ATCC 33889 / DSM 1251)</name>
    <name type="common">Thiomicrospira denitrificans (strain ATCC 33889 / DSM 1251)</name>
    <dbReference type="NCBI Taxonomy" id="326298"/>
    <lineage>
        <taxon>Bacteria</taxon>
        <taxon>Pseudomonadati</taxon>
        <taxon>Campylobacterota</taxon>
        <taxon>Epsilonproteobacteria</taxon>
        <taxon>Campylobacterales</taxon>
        <taxon>Sulfurimonadaceae</taxon>
        <taxon>Sulfurimonas</taxon>
    </lineage>
</organism>
<evidence type="ECO:0000256" key="1">
    <source>
        <dbReference type="ARBA" id="ARBA00023015"/>
    </source>
</evidence>